<proteinExistence type="predicted"/>
<protein>
    <submittedName>
        <fullName evidence="1">Uncharacterized protein</fullName>
    </submittedName>
</protein>
<reference evidence="1" key="1">
    <citation type="journal article" date="2015" name="Nature">
        <title>Complex archaea that bridge the gap between prokaryotes and eukaryotes.</title>
        <authorList>
            <person name="Spang A."/>
            <person name="Saw J.H."/>
            <person name="Jorgensen S.L."/>
            <person name="Zaremba-Niedzwiedzka K."/>
            <person name="Martijn J."/>
            <person name="Lind A.E."/>
            <person name="van Eijk R."/>
            <person name="Schleper C."/>
            <person name="Guy L."/>
            <person name="Ettema T.J."/>
        </authorList>
    </citation>
    <scope>NUCLEOTIDE SEQUENCE</scope>
</reference>
<accession>A0A0F9CC09</accession>
<evidence type="ECO:0000313" key="1">
    <source>
        <dbReference type="EMBL" id="KKK94256.1"/>
    </source>
</evidence>
<gene>
    <name evidence="1" type="ORF">LCGC14_2684680</name>
</gene>
<comment type="caution">
    <text evidence="1">The sequence shown here is derived from an EMBL/GenBank/DDBJ whole genome shotgun (WGS) entry which is preliminary data.</text>
</comment>
<dbReference type="AlphaFoldDB" id="A0A0F9CC09"/>
<dbReference type="EMBL" id="LAZR01047424">
    <property type="protein sequence ID" value="KKK94256.1"/>
    <property type="molecule type" value="Genomic_DNA"/>
</dbReference>
<organism evidence="1">
    <name type="scientific">marine sediment metagenome</name>
    <dbReference type="NCBI Taxonomy" id="412755"/>
    <lineage>
        <taxon>unclassified sequences</taxon>
        <taxon>metagenomes</taxon>
        <taxon>ecological metagenomes</taxon>
    </lineage>
</organism>
<sequence>MFKLDEHEINRRFGCILDTIPSGIASRSAAFPTVGYLFLIRLPSLTLLRLLGHEESEIGLEVIFTDEILGWKNTDIIELITQQFIQAIISEITAQYFSIGHPLTIGPLMFEYAEGTVEVGDQIMTGTEVVVLTSIKWNSLK</sequence>
<name>A0A0F9CC09_9ZZZZ</name>